<dbReference type="AlphaFoldDB" id="A0A382R4H0"/>
<dbReference type="EMBL" id="UINC01119070">
    <property type="protein sequence ID" value="SVC92623.1"/>
    <property type="molecule type" value="Genomic_DNA"/>
</dbReference>
<organism evidence="1">
    <name type="scientific">marine metagenome</name>
    <dbReference type="NCBI Taxonomy" id="408172"/>
    <lineage>
        <taxon>unclassified sequences</taxon>
        <taxon>metagenomes</taxon>
        <taxon>ecological metagenomes</taxon>
    </lineage>
</organism>
<proteinExistence type="predicted"/>
<accession>A0A382R4H0</accession>
<reference evidence="1" key="1">
    <citation type="submission" date="2018-05" db="EMBL/GenBank/DDBJ databases">
        <authorList>
            <person name="Lanie J.A."/>
            <person name="Ng W.-L."/>
            <person name="Kazmierczak K.M."/>
            <person name="Andrzejewski T.M."/>
            <person name="Davidsen T.M."/>
            <person name="Wayne K.J."/>
            <person name="Tettelin H."/>
            <person name="Glass J.I."/>
            <person name="Rusch D."/>
            <person name="Podicherti R."/>
            <person name="Tsui H.-C.T."/>
            <person name="Winkler M.E."/>
        </authorList>
    </citation>
    <scope>NUCLEOTIDE SEQUENCE</scope>
</reference>
<gene>
    <name evidence="1" type="ORF">METZ01_LOCUS345477</name>
</gene>
<evidence type="ECO:0000313" key="1">
    <source>
        <dbReference type="EMBL" id="SVC92623.1"/>
    </source>
</evidence>
<name>A0A382R4H0_9ZZZZ</name>
<protein>
    <submittedName>
        <fullName evidence="1">Uncharacterized protein</fullName>
    </submittedName>
</protein>
<feature type="non-terminal residue" evidence="1">
    <location>
        <position position="87"/>
    </location>
</feature>
<sequence length="87" mass="9540">MVAQNIGNDAVSQSLVPWRHSAPVFAVSSIRLTFYLIFFECALFDALPGLAHVVPPNFESGPTRPFGHLGQAARNSRFTGRLERRGA</sequence>